<sequence>MNPVKVADYRTLAQSRLKADIFDYIDGGACDEISKSNNRKSLDEISIRPYCLRDVSNIDISTTVLGSKLAFPLLIAPMAFHQLVEAKGELSTSLAAKASGINLIVSCMSNRSLEDIAGSAGSEHLWSQLYIFKDRALTQSLIKRIEKAGYKAIVLTVGVPVGGKRERDLRNQFSLSDTLSIGNFKTVVDKQTIYDFTATHLDPSLTWKDVEWVQSQTRLPVILKGILNPLDAEEACRRNIAGIIVSNHGGRQLDTAESPIIALPDIASTVAGRAMILIDGAMERGTDLFKALALGADAVLIGRPVLWALAVGGKNELVTMLKLLEDEFALAMKLTGCRTIEEIKNYTSFLGRPG</sequence>
<feature type="binding site" evidence="7">
    <location>
        <position position="165"/>
    </location>
    <ligand>
        <name>glyoxylate</name>
        <dbReference type="ChEBI" id="CHEBI:36655"/>
    </ligand>
</feature>
<evidence type="ECO:0000256" key="4">
    <source>
        <dbReference type="ARBA" id="ARBA00023002"/>
    </source>
</evidence>
<evidence type="ECO:0000313" key="9">
    <source>
        <dbReference type="EMBL" id="RAP37124.1"/>
    </source>
</evidence>
<feature type="binding site" evidence="7">
    <location>
        <position position="248"/>
    </location>
    <ligand>
        <name>glyoxylate</name>
        <dbReference type="ChEBI" id="CHEBI:36655"/>
    </ligand>
</feature>
<feature type="binding site" evidence="7">
    <location>
        <position position="128"/>
    </location>
    <ligand>
        <name>FMN</name>
        <dbReference type="ChEBI" id="CHEBI:58210"/>
    </ligand>
</feature>
<dbReference type="InterPro" id="IPR037396">
    <property type="entry name" value="FMN_HAD"/>
</dbReference>
<evidence type="ECO:0000256" key="1">
    <source>
        <dbReference type="ARBA" id="ARBA00001917"/>
    </source>
</evidence>
<comment type="caution">
    <text evidence="9">The sequence shown here is derived from an EMBL/GenBank/DDBJ whole genome shotgun (WGS) entry which is preliminary data.</text>
</comment>
<feature type="binding site" evidence="7">
    <location>
        <position position="251"/>
    </location>
    <ligand>
        <name>glyoxylate</name>
        <dbReference type="ChEBI" id="CHEBI:36655"/>
    </ligand>
</feature>
<dbReference type="PIRSF" id="PIRSF000138">
    <property type="entry name" value="Al-hdrx_acd_dh"/>
    <property type="match status" value="1"/>
</dbReference>
<feature type="binding site" evidence="7">
    <location>
        <begin position="302"/>
        <end position="303"/>
    </location>
    <ligand>
        <name>FMN</name>
        <dbReference type="ChEBI" id="CHEBI:58210"/>
    </ligand>
</feature>
<dbReference type="InterPro" id="IPR008259">
    <property type="entry name" value="FMN_hydac_DH_AS"/>
</dbReference>
<dbReference type="Gene3D" id="3.20.20.70">
    <property type="entry name" value="Aldolase class I"/>
    <property type="match status" value="1"/>
</dbReference>
<feature type="binding site" evidence="7">
    <location>
        <position position="156"/>
    </location>
    <ligand>
        <name>FMN</name>
        <dbReference type="ChEBI" id="CHEBI:58210"/>
    </ligand>
</feature>
<accession>A0A364LKK8</accession>
<dbReference type="FunFam" id="3.20.20.70:FF:000029">
    <property type="entry name" value="L-lactate dehydrogenase"/>
    <property type="match status" value="1"/>
</dbReference>
<feature type="binding site" evidence="7">
    <location>
        <position position="246"/>
    </location>
    <ligand>
        <name>FMN</name>
        <dbReference type="ChEBI" id="CHEBI:58210"/>
    </ligand>
</feature>
<dbReference type="InterPro" id="IPR013785">
    <property type="entry name" value="Aldolase_TIM"/>
</dbReference>
<evidence type="ECO:0000256" key="2">
    <source>
        <dbReference type="ARBA" id="ARBA00022630"/>
    </source>
</evidence>
<gene>
    <name evidence="9" type="ORF">B1207_06800</name>
</gene>
<comment type="cofactor">
    <cofactor evidence="1">
        <name>FMN</name>
        <dbReference type="ChEBI" id="CHEBI:58210"/>
    </cofactor>
</comment>
<evidence type="ECO:0000256" key="5">
    <source>
        <dbReference type="ARBA" id="ARBA00024042"/>
    </source>
</evidence>
<feature type="binding site" evidence="7">
    <location>
        <begin position="77"/>
        <end position="79"/>
    </location>
    <ligand>
        <name>FMN</name>
        <dbReference type="ChEBI" id="CHEBI:58210"/>
    </ligand>
</feature>
<dbReference type="SUPFAM" id="SSF51395">
    <property type="entry name" value="FMN-linked oxidoreductases"/>
    <property type="match status" value="1"/>
</dbReference>
<evidence type="ECO:0000256" key="6">
    <source>
        <dbReference type="PIRSR" id="PIRSR000138-1"/>
    </source>
</evidence>
<dbReference type="Pfam" id="PF01070">
    <property type="entry name" value="FMN_dh"/>
    <property type="match status" value="1"/>
</dbReference>
<feature type="binding site" evidence="7">
    <location>
        <position position="130"/>
    </location>
    <ligand>
        <name>FMN</name>
        <dbReference type="ChEBI" id="CHEBI:58210"/>
    </ligand>
</feature>
<dbReference type="EMBL" id="MVJN01000004">
    <property type="protein sequence ID" value="RAP37124.1"/>
    <property type="molecule type" value="Genomic_DNA"/>
</dbReference>
<evidence type="ECO:0000313" key="10">
    <source>
        <dbReference type="Proteomes" id="UP000249458"/>
    </source>
</evidence>
<keyword evidence="4" id="KW-0560">Oxidoreductase</keyword>
<feature type="binding site" evidence="7">
    <location>
        <position position="224"/>
    </location>
    <ligand>
        <name>FMN</name>
        <dbReference type="ChEBI" id="CHEBI:58210"/>
    </ligand>
</feature>
<evidence type="ECO:0000256" key="7">
    <source>
        <dbReference type="PIRSR" id="PIRSR000138-2"/>
    </source>
</evidence>
<comment type="similarity">
    <text evidence="5">Belongs to the FMN-dependent alpha-hydroxy acid dehydrogenase family.</text>
</comment>
<feature type="binding site" evidence="7">
    <location>
        <position position="106"/>
    </location>
    <ligand>
        <name>FMN</name>
        <dbReference type="ChEBI" id="CHEBI:58210"/>
    </ligand>
</feature>
<dbReference type="PROSITE" id="PS00557">
    <property type="entry name" value="FMN_HYDROXY_ACID_DH_1"/>
    <property type="match status" value="1"/>
</dbReference>
<evidence type="ECO:0000256" key="3">
    <source>
        <dbReference type="ARBA" id="ARBA00022643"/>
    </source>
</evidence>
<dbReference type="RefSeq" id="WP_112219241.1">
    <property type="nucleotide sequence ID" value="NZ_MVJN01000004.1"/>
</dbReference>
<feature type="binding site" evidence="7">
    <location>
        <position position="24"/>
    </location>
    <ligand>
        <name>glyoxylate</name>
        <dbReference type="ChEBI" id="CHEBI:36655"/>
    </ligand>
</feature>
<dbReference type="CDD" id="cd02809">
    <property type="entry name" value="alpha_hydroxyacid_oxid_FMN"/>
    <property type="match status" value="1"/>
</dbReference>
<reference evidence="9 10" key="1">
    <citation type="submission" date="2017-02" db="EMBL/GenBank/DDBJ databases">
        <title>Legionella quilivanii strain from human: case report and whole genome sequencing analysis.</title>
        <authorList>
            <person name="Lalancette C."/>
            <person name="Leduc J.-M."/>
            <person name="Levesque S."/>
            <person name="Fournier E."/>
            <person name="Saoud J."/>
            <person name="Faucher S.P."/>
            <person name="Bernard K."/>
            <person name="Martineau C."/>
            <person name="Longtin J."/>
        </authorList>
    </citation>
    <scope>NUCLEOTIDE SEQUENCE [LARGE SCALE GENOMIC DNA]</scope>
    <source>
        <strain evidence="9 10">ID143958</strain>
    </source>
</reference>
<keyword evidence="3 7" id="KW-0288">FMN</keyword>
<proteinExistence type="inferred from homology"/>
<dbReference type="GO" id="GO:0016614">
    <property type="term" value="F:oxidoreductase activity, acting on CH-OH group of donors"/>
    <property type="evidence" value="ECO:0007669"/>
    <property type="project" value="UniProtKB-ARBA"/>
</dbReference>
<dbReference type="InterPro" id="IPR012133">
    <property type="entry name" value="Alpha-hydoxy_acid_DH_FMN"/>
</dbReference>
<keyword evidence="2 7" id="KW-0285">Flavoprotein</keyword>
<organism evidence="9 10">
    <name type="scientific">Legionella quinlivanii</name>
    <dbReference type="NCBI Taxonomy" id="45073"/>
    <lineage>
        <taxon>Bacteria</taxon>
        <taxon>Pseudomonadati</taxon>
        <taxon>Pseudomonadota</taxon>
        <taxon>Gammaproteobacteria</taxon>
        <taxon>Legionellales</taxon>
        <taxon>Legionellaceae</taxon>
        <taxon>Legionella</taxon>
    </lineage>
</organism>
<dbReference type="GO" id="GO:0010181">
    <property type="term" value="F:FMN binding"/>
    <property type="evidence" value="ECO:0007669"/>
    <property type="project" value="InterPro"/>
</dbReference>
<evidence type="ECO:0000259" key="8">
    <source>
        <dbReference type="PROSITE" id="PS51349"/>
    </source>
</evidence>
<dbReference type="PANTHER" id="PTHR10578:SF107">
    <property type="entry name" value="2-HYDROXYACID OXIDASE 1"/>
    <property type="match status" value="1"/>
</dbReference>
<dbReference type="PANTHER" id="PTHR10578">
    <property type="entry name" value="S -2-HYDROXY-ACID OXIDASE-RELATED"/>
    <property type="match status" value="1"/>
</dbReference>
<dbReference type="AlphaFoldDB" id="A0A364LKK8"/>
<feature type="active site" description="Proton acceptor" evidence="6">
    <location>
        <position position="248"/>
    </location>
</feature>
<dbReference type="InterPro" id="IPR000262">
    <property type="entry name" value="FMN-dep_DH"/>
</dbReference>
<dbReference type="PROSITE" id="PS51349">
    <property type="entry name" value="FMN_HYDROXY_ACID_DH_2"/>
    <property type="match status" value="1"/>
</dbReference>
<feature type="domain" description="FMN hydroxy acid dehydrogenase" evidence="8">
    <location>
        <begin position="1"/>
        <end position="353"/>
    </location>
</feature>
<protein>
    <submittedName>
        <fullName evidence="9">Alpha-hydroxy-acid oxidizing enzyme</fullName>
    </submittedName>
</protein>
<dbReference type="Proteomes" id="UP000249458">
    <property type="component" value="Unassembled WGS sequence"/>
</dbReference>
<name>A0A364LKK8_9GAMM</name>